<organism evidence="2 3">
    <name type="scientific">Crepidotus variabilis</name>
    <dbReference type="NCBI Taxonomy" id="179855"/>
    <lineage>
        <taxon>Eukaryota</taxon>
        <taxon>Fungi</taxon>
        <taxon>Dikarya</taxon>
        <taxon>Basidiomycota</taxon>
        <taxon>Agaricomycotina</taxon>
        <taxon>Agaricomycetes</taxon>
        <taxon>Agaricomycetidae</taxon>
        <taxon>Agaricales</taxon>
        <taxon>Agaricineae</taxon>
        <taxon>Crepidotaceae</taxon>
        <taxon>Crepidotus</taxon>
    </lineage>
</organism>
<keyword evidence="1" id="KW-1133">Transmembrane helix</keyword>
<keyword evidence="1" id="KW-0472">Membrane</keyword>
<dbReference type="AlphaFoldDB" id="A0A9P6EGI2"/>
<dbReference type="Proteomes" id="UP000807306">
    <property type="component" value="Unassembled WGS sequence"/>
</dbReference>
<feature type="transmembrane region" description="Helical" evidence="1">
    <location>
        <begin position="103"/>
        <end position="124"/>
    </location>
</feature>
<name>A0A9P6EGI2_9AGAR</name>
<reference evidence="2" key="1">
    <citation type="submission" date="2020-11" db="EMBL/GenBank/DDBJ databases">
        <authorList>
            <consortium name="DOE Joint Genome Institute"/>
            <person name="Ahrendt S."/>
            <person name="Riley R."/>
            <person name="Andreopoulos W."/>
            <person name="Labutti K."/>
            <person name="Pangilinan J."/>
            <person name="Ruiz-Duenas F.J."/>
            <person name="Barrasa J.M."/>
            <person name="Sanchez-Garcia M."/>
            <person name="Camarero S."/>
            <person name="Miyauchi S."/>
            <person name="Serrano A."/>
            <person name="Linde D."/>
            <person name="Babiker R."/>
            <person name="Drula E."/>
            <person name="Ayuso-Fernandez I."/>
            <person name="Pacheco R."/>
            <person name="Padilla G."/>
            <person name="Ferreira P."/>
            <person name="Barriuso J."/>
            <person name="Kellner H."/>
            <person name="Castanera R."/>
            <person name="Alfaro M."/>
            <person name="Ramirez L."/>
            <person name="Pisabarro A.G."/>
            <person name="Kuo A."/>
            <person name="Tritt A."/>
            <person name="Lipzen A."/>
            <person name="He G."/>
            <person name="Yan M."/>
            <person name="Ng V."/>
            <person name="Cullen D."/>
            <person name="Martin F."/>
            <person name="Rosso M.-N."/>
            <person name="Henrissat B."/>
            <person name="Hibbett D."/>
            <person name="Martinez A.T."/>
            <person name="Grigoriev I.V."/>
        </authorList>
    </citation>
    <scope>NUCLEOTIDE SEQUENCE</scope>
    <source>
        <strain evidence="2">CBS 506.95</strain>
    </source>
</reference>
<protein>
    <submittedName>
        <fullName evidence="2">Uncharacterized protein</fullName>
    </submittedName>
</protein>
<comment type="caution">
    <text evidence="2">The sequence shown here is derived from an EMBL/GenBank/DDBJ whole genome shotgun (WGS) entry which is preliminary data.</text>
</comment>
<sequence length="128" mass="14596">MARCRVQSSSRAAAAGRAPVTLPSLSQAVVLIWTFPKFPGRQLIDSSPLHYRFFPVVFFTERDTLHLRQPHPTFASIFIQFDHDNQHTFLASTLSIFHDALHIALHILFIVLFCFPSFSLFHFIGGQQ</sequence>
<accession>A0A9P6EGI2</accession>
<evidence type="ECO:0000313" key="2">
    <source>
        <dbReference type="EMBL" id="KAF9528681.1"/>
    </source>
</evidence>
<gene>
    <name evidence="2" type="ORF">CPB83DRAFT_854099</name>
</gene>
<evidence type="ECO:0000256" key="1">
    <source>
        <dbReference type="SAM" id="Phobius"/>
    </source>
</evidence>
<keyword evidence="1" id="KW-0812">Transmembrane</keyword>
<keyword evidence="3" id="KW-1185">Reference proteome</keyword>
<evidence type="ECO:0000313" key="3">
    <source>
        <dbReference type="Proteomes" id="UP000807306"/>
    </source>
</evidence>
<proteinExistence type="predicted"/>
<dbReference type="EMBL" id="MU157851">
    <property type="protein sequence ID" value="KAF9528681.1"/>
    <property type="molecule type" value="Genomic_DNA"/>
</dbReference>